<evidence type="ECO:0000256" key="1">
    <source>
        <dbReference type="SAM" id="MobiDB-lite"/>
    </source>
</evidence>
<gene>
    <name evidence="3" type="ORF">ACFF45_06710</name>
</gene>
<sequence>MNAVPTSGKGTSPGRRRARLFVRHNSLGLFFLLTFLLALVGQAVAGHAEFNNQLVSEGMAPISLGAYLTTSDFAVDVTENWQSEYLQFFLYIFATVYLLQRGSPESKELGKAGTESDEDQMVGEHATGDSPRWAAATDWRAAVYSRSLGLVMGTIFLLSWLAQSVTGVAAYNEQQLRQLQAPVSWTDYLSSADFWSRTLQNWQSELLAVASMAILAIYLRQRGSPESKPVGASHSATGVEG</sequence>
<feature type="transmembrane region" description="Helical" evidence="2">
    <location>
        <begin position="148"/>
        <end position="171"/>
    </location>
</feature>
<dbReference type="EMBL" id="JBHMCY010000009">
    <property type="protein sequence ID" value="MFB9462414.1"/>
    <property type="molecule type" value="Genomic_DNA"/>
</dbReference>
<organism evidence="3 4">
    <name type="scientific">Streptomyces cinereospinus</name>
    <dbReference type="NCBI Taxonomy" id="285561"/>
    <lineage>
        <taxon>Bacteria</taxon>
        <taxon>Bacillati</taxon>
        <taxon>Actinomycetota</taxon>
        <taxon>Actinomycetes</taxon>
        <taxon>Kitasatosporales</taxon>
        <taxon>Streptomycetaceae</taxon>
        <taxon>Streptomyces</taxon>
    </lineage>
</organism>
<evidence type="ECO:0000313" key="4">
    <source>
        <dbReference type="Proteomes" id="UP001589709"/>
    </source>
</evidence>
<dbReference type="Pfam" id="PF20554">
    <property type="entry name" value="DUF6766"/>
    <property type="match status" value="1"/>
</dbReference>
<feature type="region of interest" description="Disordered" evidence="1">
    <location>
        <begin position="108"/>
        <end position="129"/>
    </location>
</feature>
<accession>A0ABV5MXR0</accession>
<reference evidence="3 4" key="1">
    <citation type="submission" date="2024-09" db="EMBL/GenBank/DDBJ databases">
        <authorList>
            <person name="Sun Q."/>
            <person name="Mori K."/>
        </authorList>
    </citation>
    <scope>NUCLEOTIDE SEQUENCE [LARGE SCALE GENOMIC DNA]</scope>
    <source>
        <strain evidence="3 4">JCM 6917</strain>
    </source>
</reference>
<keyword evidence="2" id="KW-0472">Membrane</keyword>
<comment type="caution">
    <text evidence="3">The sequence shown here is derived from an EMBL/GenBank/DDBJ whole genome shotgun (WGS) entry which is preliminary data.</text>
</comment>
<dbReference type="InterPro" id="IPR046657">
    <property type="entry name" value="DUF6766"/>
</dbReference>
<name>A0ABV5MXR0_9ACTN</name>
<evidence type="ECO:0000313" key="3">
    <source>
        <dbReference type="EMBL" id="MFB9462414.1"/>
    </source>
</evidence>
<dbReference type="Proteomes" id="UP001589709">
    <property type="component" value="Unassembled WGS sequence"/>
</dbReference>
<evidence type="ECO:0000256" key="2">
    <source>
        <dbReference type="SAM" id="Phobius"/>
    </source>
</evidence>
<protein>
    <submittedName>
        <fullName evidence="3">DUF6766 family protein</fullName>
    </submittedName>
</protein>
<keyword evidence="2" id="KW-1133">Transmembrane helix</keyword>
<proteinExistence type="predicted"/>
<dbReference type="RefSeq" id="WP_381343214.1">
    <property type="nucleotide sequence ID" value="NZ_JBHMCY010000009.1"/>
</dbReference>
<keyword evidence="2" id="KW-0812">Transmembrane</keyword>
<keyword evidence="4" id="KW-1185">Reference proteome</keyword>